<dbReference type="Proteomes" id="UP000636709">
    <property type="component" value="Unassembled WGS sequence"/>
</dbReference>
<feature type="signal peptide" evidence="1">
    <location>
        <begin position="1"/>
        <end position="29"/>
    </location>
</feature>
<name>A0A835EJF7_9POAL</name>
<sequence length="61" mass="6985">MTLIKMSRMRHVPLMVSLFLLLATMTSTSQSVKIEGFGSWCRPRRPPRPITCFRAPFLGTM</sequence>
<evidence type="ECO:0000256" key="1">
    <source>
        <dbReference type="SAM" id="SignalP"/>
    </source>
</evidence>
<protein>
    <submittedName>
        <fullName evidence="2">Uncharacterized protein</fullName>
    </submittedName>
</protein>
<proteinExistence type="predicted"/>
<keyword evidence="3" id="KW-1185">Reference proteome</keyword>
<organism evidence="2 3">
    <name type="scientific">Digitaria exilis</name>
    <dbReference type="NCBI Taxonomy" id="1010633"/>
    <lineage>
        <taxon>Eukaryota</taxon>
        <taxon>Viridiplantae</taxon>
        <taxon>Streptophyta</taxon>
        <taxon>Embryophyta</taxon>
        <taxon>Tracheophyta</taxon>
        <taxon>Spermatophyta</taxon>
        <taxon>Magnoliopsida</taxon>
        <taxon>Liliopsida</taxon>
        <taxon>Poales</taxon>
        <taxon>Poaceae</taxon>
        <taxon>PACMAD clade</taxon>
        <taxon>Panicoideae</taxon>
        <taxon>Panicodae</taxon>
        <taxon>Paniceae</taxon>
        <taxon>Anthephorinae</taxon>
        <taxon>Digitaria</taxon>
    </lineage>
</organism>
<gene>
    <name evidence="2" type="ORF">HU200_038244</name>
</gene>
<comment type="caution">
    <text evidence="2">The sequence shown here is derived from an EMBL/GenBank/DDBJ whole genome shotgun (WGS) entry which is preliminary data.</text>
</comment>
<reference evidence="2" key="1">
    <citation type="submission" date="2020-07" db="EMBL/GenBank/DDBJ databases">
        <title>Genome sequence and genetic diversity analysis of an under-domesticated orphan crop, white fonio (Digitaria exilis).</title>
        <authorList>
            <person name="Bennetzen J.L."/>
            <person name="Chen S."/>
            <person name="Ma X."/>
            <person name="Wang X."/>
            <person name="Yssel A.E.J."/>
            <person name="Chaluvadi S.R."/>
            <person name="Johnson M."/>
            <person name="Gangashetty P."/>
            <person name="Hamidou F."/>
            <person name="Sanogo M.D."/>
            <person name="Zwaenepoel A."/>
            <person name="Wallace J."/>
            <person name="Van De Peer Y."/>
            <person name="Van Deynze A."/>
        </authorList>
    </citation>
    <scope>NUCLEOTIDE SEQUENCE</scope>
    <source>
        <tissue evidence="2">Leaves</tissue>
    </source>
</reference>
<dbReference type="AlphaFoldDB" id="A0A835EJF7"/>
<feature type="chain" id="PRO_5032615527" evidence="1">
    <location>
        <begin position="30"/>
        <end position="61"/>
    </location>
</feature>
<accession>A0A835EJF7</accession>
<evidence type="ECO:0000313" key="2">
    <source>
        <dbReference type="EMBL" id="KAF8694499.1"/>
    </source>
</evidence>
<evidence type="ECO:0000313" key="3">
    <source>
        <dbReference type="Proteomes" id="UP000636709"/>
    </source>
</evidence>
<keyword evidence="1" id="KW-0732">Signal</keyword>
<dbReference type="EMBL" id="JACEFO010001905">
    <property type="protein sequence ID" value="KAF8694499.1"/>
    <property type="molecule type" value="Genomic_DNA"/>
</dbReference>